<evidence type="ECO:0000259" key="1">
    <source>
        <dbReference type="Pfam" id="PF00004"/>
    </source>
</evidence>
<reference evidence="2 3" key="1">
    <citation type="journal article" date="2024" name="Environ. Microbiol.">
        <title>Novel evolutionary insights on the interactions of the Holosporales (Alphaproteobacteria) with eukaryotic hosts from comparative genomics.</title>
        <authorList>
            <person name="Giovannini M."/>
            <person name="Petroni G."/>
            <person name="Castelli M."/>
        </authorList>
    </citation>
    <scope>NUCLEOTIDE SEQUENCE [LARGE SCALE GENOMIC DNA]</scope>
    <source>
        <strain evidence="2 3">US_Bl 15I1</strain>
    </source>
</reference>
<dbReference type="InterPro" id="IPR003959">
    <property type="entry name" value="ATPase_AAA_core"/>
</dbReference>
<dbReference type="SUPFAM" id="SSF52540">
    <property type="entry name" value="P-loop containing nucleoside triphosphate hydrolases"/>
    <property type="match status" value="1"/>
</dbReference>
<name>A0ABZ2C694_9PROT</name>
<proteinExistence type="predicted"/>
<organism evidence="2 3">
    <name type="scientific">Candidatus Bealeia paramacronuclearis</name>
    <dbReference type="NCBI Taxonomy" id="1921001"/>
    <lineage>
        <taxon>Bacteria</taxon>
        <taxon>Pseudomonadati</taxon>
        <taxon>Pseudomonadota</taxon>
        <taxon>Alphaproteobacteria</taxon>
        <taxon>Holosporales</taxon>
        <taxon>Holosporaceae</taxon>
        <taxon>Candidatus Bealeia</taxon>
    </lineage>
</organism>
<accession>A0ABZ2C694</accession>
<gene>
    <name evidence="2" type="ORF">Bealeia1_01142</name>
</gene>
<dbReference type="Proteomes" id="UP001330434">
    <property type="component" value="Chromosome"/>
</dbReference>
<dbReference type="Pfam" id="PF00004">
    <property type="entry name" value="AAA"/>
    <property type="match status" value="1"/>
</dbReference>
<dbReference type="InterPro" id="IPR027417">
    <property type="entry name" value="P-loop_NTPase"/>
</dbReference>
<keyword evidence="3" id="KW-1185">Reference proteome</keyword>
<dbReference type="PANTHER" id="PTHR37816">
    <property type="entry name" value="YALI0E33011P"/>
    <property type="match status" value="1"/>
</dbReference>
<feature type="domain" description="ATPase AAA-type core" evidence="1">
    <location>
        <begin position="10"/>
        <end position="61"/>
    </location>
</feature>
<dbReference type="PANTHER" id="PTHR37816:SF1">
    <property type="entry name" value="TOXIN"/>
    <property type="match status" value="1"/>
</dbReference>
<evidence type="ECO:0000313" key="3">
    <source>
        <dbReference type="Proteomes" id="UP001330434"/>
    </source>
</evidence>
<evidence type="ECO:0000313" key="2">
    <source>
        <dbReference type="EMBL" id="WVX66947.1"/>
    </source>
</evidence>
<sequence length="164" mass="19731">MAIMENVHRIMIFGPPGAGKTTLALKLSQDLGLPLYHLDKYFFVDHWQKRNTFEFRQIQEEIVLQESWIIDGNATGSLEMRYVRADMAIYYAPCRLRCLWGIFKRTFWDKRDHIDDRAPYCPERLTWGLIEYMWGFDRRVTPILQRLQIQYPYVRFVKTQNGKF</sequence>
<protein>
    <submittedName>
        <fullName evidence="2">DNA topology modulation protein</fullName>
    </submittedName>
</protein>
<dbReference type="Gene3D" id="3.40.50.300">
    <property type="entry name" value="P-loop containing nucleotide triphosphate hydrolases"/>
    <property type="match status" value="1"/>
</dbReference>
<dbReference type="InterPro" id="IPR052922">
    <property type="entry name" value="Cytidylate_Kinase-2"/>
</dbReference>
<dbReference type="EMBL" id="CP133270">
    <property type="protein sequence ID" value="WVX66947.1"/>
    <property type="molecule type" value="Genomic_DNA"/>
</dbReference>